<dbReference type="SUPFAM" id="SSF52540">
    <property type="entry name" value="P-loop containing nucleoside triphosphate hydrolases"/>
    <property type="match status" value="1"/>
</dbReference>
<name>A0ABS0DIT9_9NOCA</name>
<dbReference type="Gene3D" id="3.40.50.300">
    <property type="entry name" value="P-loop containing nucleotide triphosphate hydrolases"/>
    <property type="match status" value="1"/>
</dbReference>
<dbReference type="InterPro" id="IPR027417">
    <property type="entry name" value="P-loop_NTPase"/>
</dbReference>
<evidence type="ECO:0000313" key="3">
    <source>
        <dbReference type="Proteomes" id="UP000707731"/>
    </source>
</evidence>
<dbReference type="Pfam" id="PF13155">
    <property type="entry name" value="Toprim_2"/>
    <property type="match status" value="1"/>
</dbReference>
<evidence type="ECO:0000256" key="1">
    <source>
        <dbReference type="SAM" id="MobiDB-lite"/>
    </source>
</evidence>
<dbReference type="Proteomes" id="UP000707731">
    <property type="component" value="Unassembled WGS sequence"/>
</dbReference>
<proteinExistence type="predicted"/>
<dbReference type="Pfam" id="PF13481">
    <property type="entry name" value="AAA_25"/>
    <property type="match status" value="1"/>
</dbReference>
<evidence type="ECO:0000313" key="2">
    <source>
        <dbReference type="EMBL" id="MBF6358376.1"/>
    </source>
</evidence>
<protein>
    <submittedName>
        <fullName evidence="2">AAA family ATPase</fullName>
    </submittedName>
</protein>
<feature type="region of interest" description="Disordered" evidence="1">
    <location>
        <begin position="510"/>
        <end position="582"/>
    </location>
</feature>
<dbReference type="EMBL" id="JADLQN010000014">
    <property type="protein sequence ID" value="MBF6358376.1"/>
    <property type="molecule type" value="Genomic_DNA"/>
</dbReference>
<accession>A0ABS0DIT9</accession>
<reference evidence="2 3" key="1">
    <citation type="submission" date="2020-10" db="EMBL/GenBank/DDBJ databases">
        <title>Identification of Nocardia species via Next-generation sequencing and recognition of intraspecies genetic diversity.</title>
        <authorList>
            <person name="Li P."/>
            <person name="Li P."/>
            <person name="Lu B."/>
        </authorList>
    </citation>
    <scope>NUCLEOTIDE SEQUENCE [LARGE SCALE GENOMIC DNA]</scope>
    <source>
        <strain evidence="2 3">BJ06-0143</strain>
    </source>
</reference>
<comment type="caution">
    <text evidence="2">The sequence shown here is derived from an EMBL/GenBank/DDBJ whole genome shotgun (WGS) entry which is preliminary data.</text>
</comment>
<organism evidence="2 3">
    <name type="scientific">Nocardia higoensis</name>
    <dbReference type="NCBI Taxonomy" id="228599"/>
    <lineage>
        <taxon>Bacteria</taxon>
        <taxon>Bacillati</taxon>
        <taxon>Actinomycetota</taxon>
        <taxon>Actinomycetes</taxon>
        <taxon>Mycobacteriales</taxon>
        <taxon>Nocardiaceae</taxon>
        <taxon>Nocardia</taxon>
    </lineage>
</organism>
<dbReference type="SUPFAM" id="SSF56731">
    <property type="entry name" value="DNA primase core"/>
    <property type="match status" value="1"/>
</dbReference>
<gene>
    <name evidence="2" type="ORF">IU449_28150</name>
</gene>
<sequence>MFCHNADTDEVRESLGLSKADLFDSPRTTYTYPDGRIVTRSYPKGERKFSQSGNKGGTALFGSDMLPADTTTTVYVVEGEKDVLAARAVGVAAVTQNGGAANPPSKADWSPLSGRPVVVVADKDGPGRGRADKTVQHLRRIAASVTLAEVKDGKDLADHIAAGHGLADLVVIGQAAPPRRLKITRGSEVQTKRVRWVDQDWIPAGSLVLLAGREGLGKSTIAASKCAQITRGTLEGEWYGTPRNVIYLHTEDARDFTVVPRLRAAGADLDRVLFIDVVSEYSETGALVLPDDIGELERVVVAEDVAFIVLDAATSAMSSDLSGKDDRQVRQFLEPLSQMAARRDCVVLGLCHFGKRDGADTGKLILGSIAWSQVARSVLSVAKDEDSGNLIVTNTKANLAPRTRSMEAVIESTTVATDDGAADVGVLCWLGETTVDARDLLGGDDGDQAQDRSEAEQWLFDYLTEQGSAPAREVKADAKKAGIAERTLKRAAQKLGVVYTSAGYPRVSHWSLPAQSGHDDSAGPAGPMRGPTGPTGPTGSDQGKRNGPVGPTAQSGQLGHRAVHGPTVAQSPAPLYSVDPPGKVSEDPCPECGFPLGPLAAADGVHADCAARRAAG</sequence>
<feature type="compositionally biased region" description="Low complexity" evidence="1">
    <location>
        <begin position="523"/>
        <end position="539"/>
    </location>
</feature>
<dbReference type="Gene3D" id="3.40.1360.10">
    <property type="match status" value="1"/>
</dbReference>
<keyword evidence="3" id="KW-1185">Reference proteome</keyword>